<reference evidence="2" key="1">
    <citation type="submission" date="2018-05" db="EMBL/GenBank/DDBJ databases">
        <authorList>
            <person name="Lanie J.A."/>
            <person name="Ng W.-L."/>
            <person name="Kazmierczak K.M."/>
            <person name="Andrzejewski T.M."/>
            <person name="Davidsen T.M."/>
            <person name="Wayne K.J."/>
            <person name="Tettelin H."/>
            <person name="Glass J.I."/>
            <person name="Rusch D."/>
            <person name="Podicherti R."/>
            <person name="Tsui H.-C.T."/>
            <person name="Winkler M.E."/>
        </authorList>
    </citation>
    <scope>NUCLEOTIDE SEQUENCE</scope>
</reference>
<keyword evidence="1" id="KW-0812">Transmembrane</keyword>
<keyword evidence="1" id="KW-1133">Transmembrane helix</keyword>
<dbReference type="GO" id="GO:0008961">
    <property type="term" value="F:phosphatidylglycerol-prolipoprotein diacylglyceryl transferase activity"/>
    <property type="evidence" value="ECO:0007669"/>
    <property type="project" value="InterPro"/>
</dbReference>
<name>A0A382M9X9_9ZZZZ</name>
<organism evidence="2">
    <name type="scientific">marine metagenome</name>
    <dbReference type="NCBI Taxonomy" id="408172"/>
    <lineage>
        <taxon>unclassified sequences</taxon>
        <taxon>metagenomes</taxon>
        <taxon>ecological metagenomes</taxon>
    </lineage>
</organism>
<dbReference type="AlphaFoldDB" id="A0A382M9X9"/>
<evidence type="ECO:0000256" key="1">
    <source>
        <dbReference type="SAM" id="Phobius"/>
    </source>
</evidence>
<feature type="transmembrane region" description="Helical" evidence="1">
    <location>
        <begin position="27"/>
        <end position="51"/>
    </location>
</feature>
<sequence length="65" mass="7456">IIASYILGYAGLRFFMEFLRGDNRGRLWFDSITSGQGISILLLIGGGVLWWKLRERNLIQKPEKA</sequence>
<dbReference type="Pfam" id="PF01790">
    <property type="entry name" value="LGT"/>
    <property type="match status" value="1"/>
</dbReference>
<evidence type="ECO:0000313" key="2">
    <source>
        <dbReference type="EMBL" id="SVC45804.1"/>
    </source>
</evidence>
<dbReference type="GO" id="GO:0042158">
    <property type="term" value="P:lipoprotein biosynthetic process"/>
    <property type="evidence" value="ECO:0007669"/>
    <property type="project" value="InterPro"/>
</dbReference>
<accession>A0A382M9X9</accession>
<protein>
    <recommendedName>
        <fullName evidence="3">Prolipoprotein diacylglyceryl transferase</fullName>
    </recommendedName>
</protein>
<dbReference type="EMBL" id="UINC01092323">
    <property type="protein sequence ID" value="SVC45804.1"/>
    <property type="molecule type" value="Genomic_DNA"/>
</dbReference>
<keyword evidence="1" id="KW-0472">Membrane</keyword>
<feature type="non-terminal residue" evidence="2">
    <location>
        <position position="1"/>
    </location>
</feature>
<gene>
    <name evidence="2" type="ORF">METZ01_LOCUS298658</name>
</gene>
<dbReference type="GO" id="GO:0005886">
    <property type="term" value="C:plasma membrane"/>
    <property type="evidence" value="ECO:0007669"/>
    <property type="project" value="InterPro"/>
</dbReference>
<dbReference type="InterPro" id="IPR001640">
    <property type="entry name" value="Lgt"/>
</dbReference>
<evidence type="ECO:0008006" key="3">
    <source>
        <dbReference type="Google" id="ProtNLM"/>
    </source>
</evidence>
<proteinExistence type="predicted"/>